<gene>
    <name evidence="8" type="ORF">OAUR00152_LOCUS40604</name>
</gene>
<organism evidence="8">
    <name type="scientific">Odontella aurita</name>
    <dbReference type="NCBI Taxonomy" id="265563"/>
    <lineage>
        <taxon>Eukaryota</taxon>
        <taxon>Sar</taxon>
        <taxon>Stramenopiles</taxon>
        <taxon>Ochrophyta</taxon>
        <taxon>Bacillariophyta</taxon>
        <taxon>Mediophyceae</taxon>
        <taxon>Biddulphiophycidae</taxon>
        <taxon>Eupodiscales</taxon>
        <taxon>Odontellaceae</taxon>
        <taxon>Odontella</taxon>
    </lineage>
</organism>
<evidence type="ECO:0000256" key="4">
    <source>
        <dbReference type="ARBA" id="ARBA00022679"/>
    </source>
</evidence>
<keyword evidence="6" id="KW-1133">Transmembrane helix</keyword>
<dbReference type="PANTHER" id="PTHR21461:SF69">
    <property type="entry name" value="GLYCOSYLTRANSFERASE FAMILY 92 PROTEIN"/>
    <property type="match status" value="1"/>
</dbReference>
<dbReference type="InterPro" id="IPR008166">
    <property type="entry name" value="Glyco_transf_92"/>
</dbReference>
<evidence type="ECO:0000256" key="3">
    <source>
        <dbReference type="ARBA" id="ARBA00022676"/>
    </source>
</evidence>
<keyword evidence="3" id="KW-0328">Glycosyltransferase</keyword>
<evidence type="ECO:0000256" key="1">
    <source>
        <dbReference type="ARBA" id="ARBA00004167"/>
    </source>
</evidence>
<keyword evidence="5" id="KW-0812">Transmembrane</keyword>
<reference evidence="8" key="1">
    <citation type="submission" date="2021-01" db="EMBL/GenBank/DDBJ databases">
        <authorList>
            <person name="Corre E."/>
            <person name="Pelletier E."/>
            <person name="Niang G."/>
            <person name="Scheremetjew M."/>
            <person name="Finn R."/>
            <person name="Kale V."/>
            <person name="Holt S."/>
            <person name="Cochrane G."/>
            <person name="Meng A."/>
            <person name="Brown T."/>
            <person name="Cohen L."/>
        </authorList>
    </citation>
    <scope>NUCLEOTIDE SEQUENCE</scope>
    <source>
        <strain evidence="8">Isolate 1302-5</strain>
    </source>
</reference>
<proteinExistence type="inferred from homology"/>
<evidence type="ECO:0000256" key="6">
    <source>
        <dbReference type="ARBA" id="ARBA00022989"/>
    </source>
</evidence>
<evidence type="ECO:0000256" key="2">
    <source>
        <dbReference type="ARBA" id="ARBA00007647"/>
    </source>
</evidence>
<name>A0A7S4NHC2_9STRA</name>
<evidence type="ECO:0000256" key="5">
    <source>
        <dbReference type="ARBA" id="ARBA00022692"/>
    </source>
</evidence>
<dbReference type="EMBL" id="HBKQ01059489">
    <property type="protein sequence ID" value="CAE2286370.1"/>
    <property type="molecule type" value="Transcribed_RNA"/>
</dbReference>
<dbReference type="Pfam" id="PF01697">
    <property type="entry name" value="Glyco_transf_92"/>
    <property type="match status" value="1"/>
</dbReference>
<keyword evidence="7" id="KW-0472">Membrane</keyword>
<evidence type="ECO:0008006" key="9">
    <source>
        <dbReference type="Google" id="ProtNLM"/>
    </source>
</evidence>
<comment type="subcellular location">
    <subcellularLocation>
        <location evidence="1">Membrane</location>
        <topology evidence="1">Single-pass membrane protein</topology>
    </subcellularLocation>
</comment>
<dbReference type="GO" id="GO:0005737">
    <property type="term" value="C:cytoplasm"/>
    <property type="evidence" value="ECO:0007669"/>
    <property type="project" value="TreeGrafter"/>
</dbReference>
<comment type="similarity">
    <text evidence="2">Belongs to the glycosyltransferase 92 family.</text>
</comment>
<evidence type="ECO:0000313" key="8">
    <source>
        <dbReference type="EMBL" id="CAE2286370.1"/>
    </source>
</evidence>
<dbReference type="AlphaFoldDB" id="A0A7S4NHC2"/>
<dbReference type="GO" id="GO:0016020">
    <property type="term" value="C:membrane"/>
    <property type="evidence" value="ECO:0007669"/>
    <property type="project" value="UniProtKB-SubCell"/>
</dbReference>
<dbReference type="PANTHER" id="PTHR21461">
    <property type="entry name" value="GLYCOSYLTRANSFERASE FAMILY 92 PROTEIN"/>
    <property type="match status" value="1"/>
</dbReference>
<sequence length="265" mass="30687">MPNQRKVNKQASVTIVPPSWTESVYGNGTFQLALPYVQSRPLSSDVALCGKTIFNLDDVTTNQIKLFLSFYRNKGVKHFTFYAIESDPDFEDIRSELKRSDAGHNDITFIVFPTTYMSKGLYGKKIKDLQKYTTNDCLWRERANHAEWTMMQFDLDEYLGGIDDLPRFLSSLSSDAIHIKQFLPKELEPFPEQGTEIYAAETIKWGKTIFRTEKVNVAWVHAPTNPAQHLERSKRAKLLHFRRNTTALINRLKRRGNITWTQVTF</sequence>
<accession>A0A7S4NHC2</accession>
<protein>
    <recommendedName>
        <fullName evidence="9">Glycosyltransferase family 92 protein</fullName>
    </recommendedName>
</protein>
<keyword evidence="4" id="KW-0808">Transferase</keyword>
<dbReference type="GO" id="GO:0016757">
    <property type="term" value="F:glycosyltransferase activity"/>
    <property type="evidence" value="ECO:0007669"/>
    <property type="project" value="UniProtKB-KW"/>
</dbReference>
<evidence type="ECO:0000256" key="7">
    <source>
        <dbReference type="ARBA" id="ARBA00023136"/>
    </source>
</evidence>